<feature type="chain" id="PRO_5018052444" description="DUF732 domain-containing protein" evidence="1">
    <location>
        <begin position="24"/>
        <end position="109"/>
    </location>
</feature>
<protein>
    <recommendedName>
        <fullName evidence="4">DUF732 domain-containing protein</fullName>
    </recommendedName>
</protein>
<keyword evidence="1" id="KW-0732">Signal</keyword>
<feature type="signal peptide" evidence="1">
    <location>
        <begin position="1"/>
        <end position="23"/>
    </location>
</feature>
<organism evidence="2 3">
    <name type="scientific">Aeromicrobium phragmitis</name>
    <dbReference type="NCBI Taxonomy" id="2478914"/>
    <lineage>
        <taxon>Bacteria</taxon>
        <taxon>Bacillati</taxon>
        <taxon>Actinomycetota</taxon>
        <taxon>Actinomycetes</taxon>
        <taxon>Propionibacteriales</taxon>
        <taxon>Nocardioidaceae</taxon>
        <taxon>Aeromicrobium</taxon>
    </lineage>
</organism>
<evidence type="ECO:0000256" key="1">
    <source>
        <dbReference type="SAM" id="SignalP"/>
    </source>
</evidence>
<evidence type="ECO:0000313" key="2">
    <source>
        <dbReference type="EMBL" id="RLV56894.1"/>
    </source>
</evidence>
<evidence type="ECO:0000313" key="3">
    <source>
        <dbReference type="Proteomes" id="UP000282515"/>
    </source>
</evidence>
<comment type="caution">
    <text evidence="2">The sequence shown here is derived from an EMBL/GenBank/DDBJ whole genome shotgun (WGS) entry which is preliminary data.</text>
</comment>
<accession>A0A3L8PNY8</accession>
<name>A0A3L8PNY8_9ACTN</name>
<keyword evidence="3" id="KW-1185">Reference proteome</keyword>
<proteinExistence type="predicted"/>
<gene>
    <name evidence="2" type="ORF">D9V41_03750</name>
</gene>
<reference evidence="2 3" key="1">
    <citation type="submission" date="2018-10" db="EMBL/GenBank/DDBJ databases">
        <title>Aeromicrobium sp. 9W16Y-2 whole genome shotgun sequence.</title>
        <authorList>
            <person name="Li F."/>
        </authorList>
    </citation>
    <scope>NUCLEOTIDE SEQUENCE [LARGE SCALE GENOMIC DNA]</scope>
    <source>
        <strain evidence="2 3">9W16Y-2</strain>
    </source>
</reference>
<sequence length="109" mass="11362">MMKLLKTAAAAGAALTLTLGLSACGGGDSRPSVEEISTSLQSEDSVIPVPEAAADCVAQVFHDSDLSNAALQAMVEQDEDYDASKKDEEALDGLENTMIEECADQLAQQ</sequence>
<dbReference type="PROSITE" id="PS51257">
    <property type="entry name" value="PROKAR_LIPOPROTEIN"/>
    <property type="match status" value="1"/>
</dbReference>
<evidence type="ECO:0008006" key="4">
    <source>
        <dbReference type="Google" id="ProtNLM"/>
    </source>
</evidence>
<dbReference type="AlphaFoldDB" id="A0A3L8PNY8"/>
<dbReference type="EMBL" id="RDBF01000002">
    <property type="protein sequence ID" value="RLV56894.1"/>
    <property type="molecule type" value="Genomic_DNA"/>
</dbReference>
<dbReference type="Proteomes" id="UP000282515">
    <property type="component" value="Unassembled WGS sequence"/>
</dbReference>